<protein>
    <submittedName>
        <fullName evidence="3">Rhodanese-like domain-containing protein</fullName>
    </submittedName>
</protein>
<reference evidence="3" key="1">
    <citation type="submission" date="2022-07" db="EMBL/GenBank/DDBJ databases">
        <title>Alkalimarinus sp. nov., isolated from gut of a Alitta virens.</title>
        <authorList>
            <person name="Yang A.I."/>
            <person name="Shin N.-R."/>
        </authorList>
    </citation>
    <scope>NUCLEOTIDE SEQUENCE</scope>
    <source>
        <strain evidence="3">FA028</strain>
    </source>
</reference>
<keyword evidence="4" id="KW-1185">Reference proteome</keyword>
<dbReference type="EMBL" id="CP101527">
    <property type="protein sequence ID" value="UZW74106.1"/>
    <property type="molecule type" value="Genomic_DNA"/>
</dbReference>
<accession>A0A9E8KIN4</accession>
<dbReference type="SUPFAM" id="SSF52821">
    <property type="entry name" value="Rhodanese/Cell cycle control phosphatase"/>
    <property type="match status" value="2"/>
</dbReference>
<name>A0A9E8KIN4_9ALTE</name>
<dbReference type="CDD" id="cd01449">
    <property type="entry name" value="TST_Repeat_2"/>
    <property type="match status" value="1"/>
</dbReference>
<dbReference type="Pfam" id="PF00581">
    <property type="entry name" value="Rhodanese"/>
    <property type="match status" value="2"/>
</dbReference>
<evidence type="ECO:0000313" key="4">
    <source>
        <dbReference type="Proteomes" id="UP001164472"/>
    </source>
</evidence>
<evidence type="ECO:0000313" key="3">
    <source>
        <dbReference type="EMBL" id="UZW74106.1"/>
    </source>
</evidence>
<dbReference type="Gene3D" id="3.40.250.10">
    <property type="entry name" value="Rhodanese-like domain"/>
    <property type="match status" value="2"/>
</dbReference>
<dbReference type="RefSeq" id="WP_251811293.1">
    <property type="nucleotide sequence ID" value="NZ_CP101527.1"/>
</dbReference>
<proteinExistence type="predicted"/>
<feature type="domain" description="Rhodanese" evidence="2">
    <location>
        <begin position="160"/>
        <end position="273"/>
    </location>
</feature>
<dbReference type="InterPro" id="IPR036873">
    <property type="entry name" value="Rhodanese-like_dom_sf"/>
</dbReference>
<dbReference type="InterPro" id="IPR001763">
    <property type="entry name" value="Rhodanese-like_dom"/>
</dbReference>
<dbReference type="KEGG" id="asem:NNL22_13885"/>
<dbReference type="AlphaFoldDB" id="A0A9E8KIN4"/>
<feature type="domain" description="Rhodanese" evidence="2">
    <location>
        <begin position="22"/>
        <end position="130"/>
    </location>
</feature>
<dbReference type="PANTHER" id="PTHR43855">
    <property type="entry name" value="THIOSULFATE SULFURTRANSFERASE"/>
    <property type="match status" value="1"/>
</dbReference>
<evidence type="ECO:0000256" key="1">
    <source>
        <dbReference type="ARBA" id="ARBA00022737"/>
    </source>
</evidence>
<dbReference type="InterPro" id="IPR051126">
    <property type="entry name" value="Thiosulfate_sulfurtransferase"/>
</dbReference>
<organism evidence="3 4">
    <name type="scientific">Alkalimarinus sediminis</name>
    <dbReference type="NCBI Taxonomy" id="1632866"/>
    <lineage>
        <taxon>Bacteria</taxon>
        <taxon>Pseudomonadati</taxon>
        <taxon>Pseudomonadota</taxon>
        <taxon>Gammaproteobacteria</taxon>
        <taxon>Alteromonadales</taxon>
        <taxon>Alteromonadaceae</taxon>
        <taxon>Alkalimarinus</taxon>
    </lineage>
</organism>
<gene>
    <name evidence="3" type="ORF">NNL22_13885</name>
</gene>
<dbReference type="Proteomes" id="UP001164472">
    <property type="component" value="Chromosome"/>
</dbReference>
<keyword evidence="1" id="KW-0677">Repeat</keyword>
<dbReference type="PANTHER" id="PTHR43855:SF1">
    <property type="entry name" value="THIOSULFATE SULFURTRANSFERASE"/>
    <property type="match status" value="1"/>
</dbReference>
<evidence type="ECO:0000259" key="2">
    <source>
        <dbReference type="PROSITE" id="PS50206"/>
    </source>
</evidence>
<dbReference type="PROSITE" id="PS50206">
    <property type="entry name" value="RHODANESE_3"/>
    <property type="match status" value="2"/>
</dbReference>
<dbReference type="SMART" id="SM00450">
    <property type="entry name" value="RHOD"/>
    <property type="match status" value="2"/>
</dbReference>
<sequence length="274" mass="30401">MENSAMNIPLLLEPEQLQALIGQPSLLIIDICNPTRYQEGHIEGAIHISPAETQLGTPPAPGKIPTEASLDQLFKKIGLTEDKHVVVYDDEGGGWAGRFIWLLDSIGHVKYSYLNGGYLAWEDEKRPLTTEVPPATPSTYNTRINHNHTASIDEVLARLDDPETAIWDARSPQEFSGEKVLAAKKGHIPGAANFEWTQAMDPKRALRVKDQHLLLDTLAALGLTTDKKVITHCQTHHRSGFTYLVAKILGFKEIKAYDGSWSEWGNHPETPVES</sequence>
<dbReference type="CDD" id="cd01448">
    <property type="entry name" value="TST_Repeat_1"/>
    <property type="match status" value="1"/>
</dbReference>